<reference evidence="1 2" key="1">
    <citation type="journal article" date="2015" name="Int. J. Syst. Evol. Microbiol.">
        <title>Gemmobacter intermedius sp. nov., isolated from a white stork (Ciconia ciconia).</title>
        <authorList>
            <person name="Kampfer P."/>
            <person name="Jerzak L."/>
            <person name="Wilharm G."/>
            <person name="Golke J."/>
            <person name="Busse H.J."/>
            <person name="Glaeser S.P."/>
        </authorList>
    </citation>
    <scope>NUCLEOTIDE SEQUENCE [LARGE SCALE GENOMIC DNA]</scope>
    <source>
        <strain evidence="1 2">119/4</strain>
    </source>
</reference>
<keyword evidence="2" id="KW-1185">Reference proteome</keyword>
<evidence type="ECO:0000313" key="2">
    <source>
        <dbReference type="Proteomes" id="UP000287168"/>
    </source>
</evidence>
<dbReference type="Proteomes" id="UP000287168">
    <property type="component" value="Unassembled WGS sequence"/>
</dbReference>
<dbReference type="RefSeq" id="WP_128489015.1">
    <property type="nucleotide sequence ID" value="NZ_JBHLXB010000003.1"/>
</dbReference>
<comment type="caution">
    <text evidence="1">The sequence shown here is derived from an EMBL/GenBank/DDBJ whole genome shotgun (WGS) entry which is preliminary data.</text>
</comment>
<dbReference type="EMBL" id="SBLC01000013">
    <property type="protein sequence ID" value="RWY40954.1"/>
    <property type="molecule type" value="Genomic_DNA"/>
</dbReference>
<organism evidence="1 2">
    <name type="scientific">Falsigemmobacter intermedius</name>
    <dbReference type="NCBI Taxonomy" id="1553448"/>
    <lineage>
        <taxon>Bacteria</taxon>
        <taxon>Pseudomonadati</taxon>
        <taxon>Pseudomonadota</taxon>
        <taxon>Alphaproteobacteria</taxon>
        <taxon>Rhodobacterales</taxon>
        <taxon>Paracoccaceae</taxon>
        <taxon>Falsigemmobacter</taxon>
    </lineage>
</organism>
<gene>
    <name evidence="1" type="ORF">EP867_10720</name>
</gene>
<sequence>MKEHVKPMENAYEICIRETRYPSLTAAAAHLGISRKTLQRRSRNGTIELAGLVRAGHARRVWVDGVEYGQIKTAAYAAGGSETGLRTALWRHGPEFYWRGHHIRAEESRGSIRMTLR</sequence>
<dbReference type="AlphaFoldDB" id="A0A3S4XRG6"/>
<evidence type="ECO:0000313" key="1">
    <source>
        <dbReference type="EMBL" id="RWY40954.1"/>
    </source>
</evidence>
<protein>
    <submittedName>
        <fullName evidence="1">Uncharacterized protein</fullName>
    </submittedName>
</protein>
<accession>A0A3S4XRG6</accession>
<name>A0A3S4XRG6_9RHOB</name>
<proteinExistence type="predicted"/>